<comment type="caution">
    <text evidence="2">The sequence shown here is derived from an EMBL/GenBank/DDBJ whole genome shotgun (WGS) entry which is preliminary data.</text>
</comment>
<accession>A0A4R6BJU1</accession>
<keyword evidence="1" id="KW-1133">Transmembrane helix</keyword>
<dbReference type="AlphaFoldDB" id="A0A4R6BJU1"/>
<keyword evidence="1" id="KW-0812">Transmembrane</keyword>
<keyword evidence="1" id="KW-0472">Membrane</keyword>
<protein>
    <submittedName>
        <fullName evidence="2">MFS transporter permease</fullName>
    </submittedName>
</protein>
<organism evidence="2 3">
    <name type="scientific">Macrococcus hajekii</name>
    <dbReference type="NCBI Taxonomy" id="198482"/>
    <lineage>
        <taxon>Bacteria</taxon>
        <taxon>Bacillati</taxon>
        <taxon>Bacillota</taxon>
        <taxon>Bacilli</taxon>
        <taxon>Bacillales</taxon>
        <taxon>Staphylococcaceae</taxon>
        <taxon>Macrococcus</taxon>
    </lineage>
</organism>
<dbReference type="EMBL" id="SCWE01000002">
    <property type="protein sequence ID" value="TDM01989.1"/>
    <property type="molecule type" value="Genomic_DNA"/>
</dbReference>
<feature type="transmembrane region" description="Helical" evidence="1">
    <location>
        <begin position="65"/>
        <end position="82"/>
    </location>
</feature>
<evidence type="ECO:0000256" key="1">
    <source>
        <dbReference type="SAM" id="Phobius"/>
    </source>
</evidence>
<feature type="transmembrane region" description="Helical" evidence="1">
    <location>
        <begin position="94"/>
        <end position="109"/>
    </location>
</feature>
<name>A0A4R6BJU1_9STAP</name>
<keyword evidence="3" id="KW-1185">Reference proteome</keyword>
<dbReference type="OrthoDB" id="2339779at2"/>
<dbReference type="Proteomes" id="UP000295328">
    <property type="component" value="Unassembled WGS sequence"/>
</dbReference>
<reference evidence="2 3" key="1">
    <citation type="submission" date="2019-01" db="EMBL/GenBank/DDBJ databases">
        <title>Draft genome sequences of the type strains of six Macrococcus species.</title>
        <authorList>
            <person name="Mazhar S."/>
            <person name="Altermann E."/>
            <person name="Hill C."/>
            <person name="Mcauliffe O."/>
        </authorList>
    </citation>
    <scope>NUCLEOTIDE SEQUENCE [LARGE SCALE GENOMIC DNA]</scope>
    <source>
        <strain evidence="2 3">CCM4809</strain>
    </source>
</reference>
<gene>
    <name evidence="2" type="ORF">ERX37_07210</name>
</gene>
<feature type="transmembrane region" description="Helical" evidence="1">
    <location>
        <begin position="31"/>
        <end position="53"/>
    </location>
</feature>
<proteinExistence type="predicted"/>
<dbReference type="RefSeq" id="WP_133430002.1">
    <property type="nucleotide sequence ID" value="NZ_BMCC01000003.1"/>
</dbReference>
<sequence length="110" mass="12478">MLKKFILIIFTIIAIALLAYTSITQNGSQKLLMTFLTLGFGLALLRLFVNHSIKKMKGKSMGRKLLFFAILLSIGLPVQYWFRTRILMTIDQEYLASCITILISGMVIMT</sequence>
<evidence type="ECO:0000313" key="2">
    <source>
        <dbReference type="EMBL" id="TDM01989.1"/>
    </source>
</evidence>
<evidence type="ECO:0000313" key="3">
    <source>
        <dbReference type="Proteomes" id="UP000295328"/>
    </source>
</evidence>